<name>A0ABS1N538_9ACTN</name>
<dbReference type="Proteomes" id="UP000634229">
    <property type="component" value="Unassembled WGS sequence"/>
</dbReference>
<organism evidence="2 3">
    <name type="scientific">Streptomyces coffeae</name>
    <dbReference type="NCBI Taxonomy" id="621382"/>
    <lineage>
        <taxon>Bacteria</taxon>
        <taxon>Bacillati</taxon>
        <taxon>Actinomycetota</taxon>
        <taxon>Actinomycetes</taxon>
        <taxon>Kitasatosporales</taxon>
        <taxon>Streptomycetaceae</taxon>
        <taxon>Streptomyces</taxon>
    </lineage>
</organism>
<feature type="region of interest" description="Disordered" evidence="1">
    <location>
        <begin position="46"/>
        <end position="73"/>
    </location>
</feature>
<evidence type="ECO:0000256" key="1">
    <source>
        <dbReference type="SAM" id="MobiDB-lite"/>
    </source>
</evidence>
<protein>
    <submittedName>
        <fullName evidence="2">Uncharacterized protein</fullName>
    </submittedName>
</protein>
<feature type="compositionally biased region" description="Basic and acidic residues" evidence="1">
    <location>
        <begin position="57"/>
        <end position="73"/>
    </location>
</feature>
<sequence length="175" mass="18675">MSGTHTRPGPALIGDSLWWPLSILALVGLTPPAVILAGRVDAHGAPAPPGIDQPDAPVERAAADTAGDVDRAESHTGHWGWRMDWSVPRETVDQVLASTRPLDDRSRPRLRVHAAVLLPIVRQRPGACDDESVALAVKHLTEALCRRADMSLVAMAEAVEVLLDVVDPRGSPGHL</sequence>
<dbReference type="EMBL" id="JAERRF010000001">
    <property type="protein sequence ID" value="MBL1095163.1"/>
    <property type="molecule type" value="Genomic_DNA"/>
</dbReference>
<proteinExistence type="predicted"/>
<reference evidence="2 3" key="1">
    <citation type="submission" date="2021-01" db="EMBL/GenBank/DDBJ databases">
        <title>WGS of actinomycetes isolated from Thailand.</title>
        <authorList>
            <person name="Thawai C."/>
        </authorList>
    </citation>
    <scope>NUCLEOTIDE SEQUENCE [LARGE SCALE GENOMIC DNA]</scope>
    <source>
        <strain evidence="2 3">CA1R205</strain>
    </source>
</reference>
<comment type="caution">
    <text evidence="2">The sequence shown here is derived from an EMBL/GenBank/DDBJ whole genome shotgun (WGS) entry which is preliminary data.</text>
</comment>
<keyword evidence="3" id="KW-1185">Reference proteome</keyword>
<gene>
    <name evidence="2" type="ORF">JK363_00450</name>
</gene>
<evidence type="ECO:0000313" key="3">
    <source>
        <dbReference type="Proteomes" id="UP000634229"/>
    </source>
</evidence>
<accession>A0ABS1N538</accession>
<dbReference type="RefSeq" id="WP_201870467.1">
    <property type="nucleotide sequence ID" value="NZ_JAERRF010000001.1"/>
</dbReference>
<evidence type="ECO:0000313" key="2">
    <source>
        <dbReference type="EMBL" id="MBL1095163.1"/>
    </source>
</evidence>